<dbReference type="EMBL" id="JBBMRA010000012">
    <property type="protein sequence ID" value="MEM5537215.1"/>
    <property type="molecule type" value="Genomic_DNA"/>
</dbReference>
<keyword evidence="2 4" id="KW-0560">Oxidoreductase</keyword>
<evidence type="ECO:0000256" key="2">
    <source>
        <dbReference type="ARBA" id="ARBA00023002"/>
    </source>
</evidence>
<reference evidence="7 8" key="1">
    <citation type="submission" date="2024-03" db="EMBL/GenBank/DDBJ databases">
        <title>Community enrichment and isolation of bacterial strains for fucoidan degradation.</title>
        <authorList>
            <person name="Sichert A."/>
        </authorList>
    </citation>
    <scope>NUCLEOTIDE SEQUENCE [LARGE SCALE GENOMIC DNA]</scope>
    <source>
        <strain evidence="7 8">AS76</strain>
    </source>
</reference>
<keyword evidence="3" id="KW-0520">NAD</keyword>
<protein>
    <submittedName>
        <fullName evidence="7">D-2-hydroxyacid dehydrogenase</fullName>
    </submittedName>
</protein>
<dbReference type="Proteomes" id="UP001449225">
    <property type="component" value="Unassembled WGS sequence"/>
</dbReference>
<dbReference type="SUPFAM" id="SSF52283">
    <property type="entry name" value="Formate/glycerate dehydrogenase catalytic domain-like"/>
    <property type="match status" value="1"/>
</dbReference>
<sequence length="319" mass="34923">MRAVILDLKGLEALDLSAIEFLVDELVCYDLTAEDEIAHRIDGFDIVITNKTPLSRHHLEHSAQLKLICVLATGTNVVDKQAACELGIPVSNCVAYGVDSVVQHVWSLILALHTNLSSYTQDVAAGEWQRSEQFCFLTHPIIELKGRTLGIIGYGHLGQGVAKIAEAFGMKVIVCQKIGDMGHTQKDDNSKRPFDQFIQQADVISLHCPLTEATENLFTTEIFEQMKPEAFIINTARGGIVNEADLADALRRGIIAGAACDVLTEEPPVKGNVLLDSTIPNLLITPHTAWGSIEARNRIIEQTAENMRAFMSGTPIRTV</sequence>
<evidence type="ECO:0000256" key="4">
    <source>
        <dbReference type="RuleBase" id="RU003719"/>
    </source>
</evidence>
<evidence type="ECO:0000313" key="8">
    <source>
        <dbReference type="Proteomes" id="UP001449225"/>
    </source>
</evidence>
<proteinExistence type="inferred from homology"/>
<feature type="domain" description="D-isomer specific 2-hydroxyacid dehydrogenase NAD-binding" evidence="6">
    <location>
        <begin position="107"/>
        <end position="289"/>
    </location>
</feature>
<dbReference type="Pfam" id="PF02826">
    <property type="entry name" value="2-Hacid_dh_C"/>
    <property type="match status" value="1"/>
</dbReference>
<evidence type="ECO:0000313" key="7">
    <source>
        <dbReference type="EMBL" id="MEM5537215.1"/>
    </source>
</evidence>
<evidence type="ECO:0000256" key="3">
    <source>
        <dbReference type="ARBA" id="ARBA00023027"/>
    </source>
</evidence>
<dbReference type="InterPro" id="IPR050418">
    <property type="entry name" value="D-iso_2-hydroxyacid_DH_PdxB"/>
</dbReference>
<dbReference type="RefSeq" id="WP_342854696.1">
    <property type="nucleotide sequence ID" value="NZ_JBBMRA010000012.1"/>
</dbReference>
<comment type="similarity">
    <text evidence="1 4">Belongs to the D-isomer specific 2-hydroxyacid dehydrogenase family.</text>
</comment>
<dbReference type="InterPro" id="IPR006139">
    <property type="entry name" value="D-isomer_2_OHA_DH_cat_dom"/>
</dbReference>
<keyword evidence="8" id="KW-1185">Reference proteome</keyword>
<dbReference type="Gene3D" id="3.40.50.720">
    <property type="entry name" value="NAD(P)-binding Rossmann-like Domain"/>
    <property type="match status" value="2"/>
</dbReference>
<feature type="domain" description="D-isomer specific 2-hydroxyacid dehydrogenase catalytic" evidence="5">
    <location>
        <begin position="15"/>
        <end position="317"/>
    </location>
</feature>
<dbReference type="SUPFAM" id="SSF51735">
    <property type="entry name" value="NAD(P)-binding Rossmann-fold domains"/>
    <property type="match status" value="1"/>
</dbReference>
<evidence type="ECO:0000259" key="5">
    <source>
        <dbReference type="Pfam" id="PF00389"/>
    </source>
</evidence>
<comment type="caution">
    <text evidence="7">The sequence shown here is derived from an EMBL/GenBank/DDBJ whole genome shotgun (WGS) entry which is preliminary data.</text>
</comment>
<dbReference type="PANTHER" id="PTHR43761:SF1">
    <property type="entry name" value="D-ISOMER SPECIFIC 2-HYDROXYACID DEHYDROGENASE CATALYTIC DOMAIN-CONTAINING PROTEIN-RELATED"/>
    <property type="match status" value="1"/>
</dbReference>
<dbReference type="InterPro" id="IPR036291">
    <property type="entry name" value="NAD(P)-bd_dom_sf"/>
</dbReference>
<name>A0ABU9TU25_9GAMM</name>
<dbReference type="Pfam" id="PF00389">
    <property type="entry name" value="2-Hacid_dh"/>
    <property type="match status" value="1"/>
</dbReference>
<accession>A0ABU9TU25</accession>
<dbReference type="CDD" id="cd12162">
    <property type="entry name" value="2-Hacid_dh_4"/>
    <property type="match status" value="1"/>
</dbReference>
<evidence type="ECO:0000259" key="6">
    <source>
        <dbReference type="Pfam" id="PF02826"/>
    </source>
</evidence>
<dbReference type="InterPro" id="IPR006140">
    <property type="entry name" value="D-isomer_DH_NAD-bd"/>
</dbReference>
<dbReference type="PANTHER" id="PTHR43761">
    <property type="entry name" value="D-ISOMER SPECIFIC 2-HYDROXYACID DEHYDROGENASE FAMILY PROTEIN (AFU_ORTHOLOGUE AFUA_1G13630)"/>
    <property type="match status" value="1"/>
</dbReference>
<organism evidence="7 8">
    <name type="scientific">Neptuniibacter pectenicola</name>
    <dbReference type="NCBI Taxonomy" id="1806669"/>
    <lineage>
        <taxon>Bacteria</taxon>
        <taxon>Pseudomonadati</taxon>
        <taxon>Pseudomonadota</taxon>
        <taxon>Gammaproteobacteria</taxon>
        <taxon>Oceanospirillales</taxon>
        <taxon>Oceanospirillaceae</taxon>
        <taxon>Neptuniibacter</taxon>
    </lineage>
</organism>
<gene>
    <name evidence="7" type="ORF">WNY58_12535</name>
</gene>
<evidence type="ECO:0000256" key="1">
    <source>
        <dbReference type="ARBA" id="ARBA00005854"/>
    </source>
</evidence>